<dbReference type="Gene3D" id="3.30.9.10">
    <property type="entry name" value="D-Amino Acid Oxidase, subunit A, domain 2"/>
    <property type="match status" value="1"/>
</dbReference>
<dbReference type="OrthoDB" id="9766796at2"/>
<keyword evidence="5" id="KW-0560">Oxidoreductase</keyword>
<dbReference type="InterPro" id="IPR006076">
    <property type="entry name" value="FAD-dep_OxRdtase"/>
</dbReference>
<dbReference type="RefSeq" id="WP_086745553.1">
    <property type="nucleotide sequence ID" value="NZ_MWPV01000006.1"/>
</dbReference>
<reference evidence="7 8" key="1">
    <citation type="submission" date="2017-02" db="EMBL/GenBank/DDBJ databases">
        <title>Pseudoalteromonas ulvae TC14 Genome.</title>
        <authorList>
            <person name="Molmeret M."/>
        </authorList>
    </citation>
    <scope>NUCLEOTIDE SEQUENCE [LARGE SCALE GENOMIC DNA]</scope>
    <source>
        <strain evidence="7">TC14</strain>
    </source>
</reference>
<dbReference type="EMBL" id="MWPV01000006">
    <property type="protein sequence ID" value="OUL56588.1"/>
    <property type="molecule type" value="Genomic_DNA"/>
</dbReference>
<dbReference type="GO" id="GO:0004368">
    <property type="term" value="F:glycerol-3-phosphate dehydrogenase (quinone) activity"/>
    <property type="evidence" value="ECO:0007669"/>
    <property type="project" value="InterPro"/>
</dbReference>
<evidence type="ECO:0000256" key="5">
    <source>
        <dbReference type="ARBA" id="ARBA00023002"/>
    </source>
</evidence>
<dbReference type="PANTHER" id="PTHR11985">
    <property type="entry name" value="GLYCEROL-3-PHOSPHATE DEHYDROGENASE"/>
    <property type="match status" value="1"/>
</dbReference>
<name>A0A244CM12_PSEDV</name>
<dbReference type="Gene3D" id="3.50.50.60">
    <property type="entry name" value="FAD/NAD(P)-binding domain"/>
    <property type="match status" value="1"/>
</dbReference>
<keyword evidence="8" id="KW-1185">Reference proteome</keyword>
<protein>
    <submittedName>
        <fullName evidence="7">FAD-dependent oxidoreductase</fullName>
    </submittedName>
</protein>
<evidence type="ECO:0000313" key="8">
    <source>
        <dbReference type="Proteomes" id="UP000194841"/>
    </source>
</evidence>
<dbReference type="InterPro" id="IPR000447">
    <property type="entry name" value="G3P_DH_FAD-dep"/>
</dbReference>
<organism evidence="7 8">
    <name type="scientific">Pseudoalteromonas ulvae</name>
    <dbReference type="NCBI Taxonomy" id="107327"/>
    <lineage>
        <taxon>Bacteria</taxon>
        <taxon>Pseudomonadati</taxon>
        <taxon>Pseudomonadota</taxon>
        <taxon>Gammaproteobacteria</taxon>
        <taxon>Alteromonadales</taxon>
        <taxon>Pseudoalteromonadaceae</taxon>
        <taxon>Pseudoalteromonas</taxon>
    </lineage>
</organism>
<evidence type="ECO:0000259" key="6">
    <source>
        <dbReference type="Pfam" id="PF01266"/>
    </source>
</evidence>
<evidence type="ECO:0000256" key="2">
    <source>
        <dbReference type="ARBA" id="ARBA00007330"/>
    </source>
</evidence>
<dbReference type="Pfam" id="PF01266">
    <property type="entry name" value="DAO"/>
    <property type="match status" value="1"/>
</dbReference>
<proteinExistence type="inferred from homology"/>
<evidence type="ECO:0000256" key="4">
    <source>
        <dbReference type="ARBA" id="ARBA00022827"/>
    </source>
</evidence>
<comment type="caution">
    <text evidence="7">The sequence shown here is derived from an EMBL/GenBank/DDBJ whole genome shotgun (WGS) entry which is preliminary data.</text>
</comment>
<gene>
    <name evidence="7" type="ORF">B1199_18190</name>
</gene>
<comment type="similarity">
    <text evidence="2">Belongs to the FAD-dependent glycerol-3-phosphate dehydrogenase family.</text>
</comment>
<dbReference type="SUPFAM" id="SSF51905">
    <property type="entry name" value="FAD/NAD(P)-binding domain"/>
    <property type="match status" value="1"/>
</dbReference>
<dbReference type="SUPFAM" id="SSF54373">
    <property type="entry name" value="FAD-linked reductases, C-terminal domain"/>
    <property type="match status" value="1"/>
</dbReference>
<comment type="cofactor">
    <cofactor evidence="1">
        <name>FAD</name>
        <dbReference type="ChEBI" id="CHEBI:57692"/>
    </cofactor>
</comment>
<keyword evidence="3" id="KW-0285">Flavoprotein</keyword>
<dbReference type="GO" id="GO:0046168">
    <property type="term" value="P:glycerol-3-phosphate catabolic process"/>
    <property type="evidence" value="ECO:0007669"/>
    <property type="project" value="TreeGrafter"/>
</dbReference>
<keyword evidence="4" id="KW-0274">FAD</keyword>
<dbReference type="InterPro" id="IPR036188">
    <property type="entry name" value="FAD/NAD-bd_sf"/>
</dbReference>
<evidence type="ECO:0000256" key="1">
    <source>
        <dbReference type="ARBA" id="ARBA00001974"/>
    </source>
</evidence>
<sequence length="393" mass="43915">MAAKNVEILIIGGGITGVGIAQMARAQGYNVQLLEQGDIGRQTSANSSKLIHGGLRYLETGQFHLVYKALKERAALLHLAPDLVKPVPFYIPVYKTSQRPAWLVRLGLSLYALLSLFNKLGRFRTLPRSQWSQLTGLTTTDLVAVFQYWDAQTDDTLLTQAVARSATFLGADIQHHAQCQTITQNFHGYHVEYQQQGEIHHTQAKVVINAAGPWVNHVLGHVVPSALSEDIDWVQGAHLLLDIPEPTGILYLESHLDERVIFVMPWYGKTLIGTTETTLTTLAKRPSITDSEQAYLLAIYHHYFPEAGNEEQLTTQILETFCGVRVLPKQQGQAFSRARDTLMHSPRNHPKLMNIYGGKLTTFRTTASQTLEFLTRHLGPRQAIADINQLPLQ</sequence>
<dbReference type="AlphaFoldDB" id="A0A244CM12"/>
<accession>A0A244CM12</accession>
<dbReference type="Proteomes" id="UP000194841">
    <property type="component" value="Unassembled WGS sequence"/>
</dbReference>
<dbReference type="PANTHER" id="PTHR11985:SF15">
    <property type="entry name" value="GLYCEROL-3-PHOSPHATE DEHYDROGENASE, MITOCHONDRIAL"/>
    <property type="match status" value="1"/>
</dbReference>
<evidence type="ECO:0000256" key="3">
    <source>
        <dbReference type="ARBA" id="ARBA00022630"/>
    </source>
</evidence>
<dbReference type="PRINTS" id="PR01001">
    <property type="entry name" value="FADG3PDH"/>
</dbReference>
<feature type="domain" description="FAD dependent oxidoreductase" evidence="6">
    <location>
        <begin position="8"/>
        <end position="341"/>
    </location>
</feature>
<evidence type="ECO:0000313" key="7">
    <source>
        <dbReference type="EMBL" id="OUL56588.1"/>
    </source>
</evidence>